<comment type="caution">
    <text evidence="1">The sequence shown here is derived from an EMBL/GenBank/DDBJ whole genome shotgun (WGS) entry which is preliminary data.</text>
</comment>
<dbReference type="Proteomes" id="UP000789366">
    <property type="component" value="Unassembled WGS sequence"/>
</dbReference>
<gene>
    <name evidence="1" type="ORF">SPELUC_LOCUS13557</name>
</gene>
<proteinExistence type="predicted"/>
<evidence type="ECO:0000313" key="1">
    <source>
        <dbReference type="EMBL" id="CAG8737564.1"/>
    </source>
</evidence>
<name>A0ACA9QAT1_9GLOM</name>
<accession>A0ACA9QAT1</accession>
<feature type="non-terminal residue" evidence="1">
    <location>
        <position position="1"/>
    </location>
</feature>
<protein>
    <submittedName>
        <fullName evidence="1">8693_t:CDS:1</fullName>
    </submittedName>
</protein>
<dbReference type="EMBL" id="CAJVPW010036364">
    <property type="protein sequence ID" value="CAG8737564.1"/>
    <property type="molecule type" value="Genomic_DNA"/>
</dbReference>
<sequence>FFMANAYEYTGCTNKIYGMELELTLDPNPPVAGQPITLTVSSDFNQPITAEDYIYIKLLEGSPDREPLEKCEYKQKICFGNEALCPISVGKIVKVITKFTIPSESVINIRRLVILAYLGTPRVSDGYVVPIGCSCYSGNHKYCSDLEHGF</sequence>
<keyword evidence="2" id="KW-1185">Reference proteome</keyword>
<reference evidence="1" key="1">
    <citation type="submission" date="2021-06" db="EMBL/GenBank/DDBJ databases">
        <authorList>
            <person name="Kallberg Y."/>
            <person name="Tangrot J."/>
            <person name="Rosling A."/>
        </authorList>
    </citation>
    <scope>NUCLEOTIDE SEQUENCE</scope>
    <source>
        <strain evidence="1">28 12/20/2015</strain>
    </source>
</reference>
<evidence type="ECO:0000313" key="2">
    <source>
        <dbReference type="Proteomes" id="UP000789366"/>
    </source>
</evidence>
<organism evidence="1 2">
    <name type="scientific">Cetraspora pellucida</name>
    <dbReference type="NCBI Taxonomy" id="1433469"/>
    <lineage>
        <taxon>Eukaryota</taxon>
        <taxon>Fungi</taxon>
        <taxon>Fungi incertae sedis</taxon>
        <taxon>Mucoromycota</taxon>
        <taxon>Glomeromycotina</taxon>
        <taxon>Glomeromycetes</taxon>
        <taxon>Diversisporales</taxon>
        <taxon>Gigasporaceae</taxon>
        <taxon>Cetraspora</taxon>
    </lineage>
</organism>